<dbReference type="PRINTS" id="PR00090">
    <property type="entry name" value="RNGDIOXGNASE"/>
</dbReference>
<reference evidence="9" key="1">
    <citation type="journal article" date="2021" name="Microorganisms">
        <title>Acidisoma silvae sp. nov. and Acidisomacellulosilytica sp. nov., Two Acidophilic Bacteria Isolated from Decaying Wood, Hydrolyzing Cellulose and Producing Poly-3-hydroxybutyrate.</title>
        <authorList>
            <person name="Mieszkin S."/>
            <person name="Pouder E."/>
            <person name="Uroz S."/>
            <person name="Simon-Colin C."/>
            <person name="Alain K."/>
        </authorList>
    </citation>
    <scope>NUCLEOTIDE SEQUENCE</scope>
    <source>
        <strain evidence="9">HW T2.11</strain>
    </source>
</reference>
<dbReference type="InterPro" id="IPR001663">
    <property type="entry name" value="Rng_hydr_dOase-A"/>
</dbReference>
<evidence type="ECO:0000256" key="4">
    <source>
        <dbReference type="ARBA" id="ARBA00023002"/>
    </source>
</evidence>
<dbReference type="PANTHER" id="PTHR43756:SF5">
    <property type="entry name" value="CHOLINE MONOOXYGENASE, CHLOROPLASTIC"/>
    <property type="match status" value="1"/>
</dbReference>
<sequence length="407" mass="45885">MANHARLRELLAKRQPGHALPGDFYTAADIYALDLDVIFGREWIFVGATCELPKRGSFITVSIGRSSILILRDRDSRLRAFYNSCRHRGFKLCEAERGQIPSVVCPYHRWTYRLDGSLVHAKLMPDNFRPEDYALVPVNLRTVAGTIYICLADDPPDFTPYGEAMTEQLAPHGLENAKLAHEDHLIEYGNWKTVVENSRECYHCAGGHSELMVTFLDLYDFANPEQNAMIQGYWDKWEAAGFTTHITEGPHYRATRLPFTKDAQSITMDGKPAVAKPLGLSPPGAYGSLRWVHYPSTFNHCINDYTVLVRMLPIGREETLVTTKWLVNAEAIEGVDYTIDNLTHVWRVTNDQDKALVERNQAGVRSAGYRPGPYSPSAEAGVLKFTDWYCDKIQAYLSQPTHAGGRS</sequence>
<keyword evidence="7" id="KW-0520">NAD</keyword>
<evidence type="ECO:0000313" key="9">
    <source>
        <dbReference type="EMBL" id="MCB8878207.1"/>
    </source>
</evidence>
<dbReference type="SUPFAM" id="SSF50022">
    <property type="entry name" value="ISP domain"/>
    <property type="match status" value="1"/>
</dbReference>
<keyword evidence="3" id="KW-0479">Metal-binding</keyword>
<organism evidence="9 10">
    <name type="scientific">Acidisoma silvae</name>
    <dbReference type="NCBI Taxonomy" id="2802396"/>
    <lineage>
        <taxon>Bacteria</taxon>
        <taxon>Pseudomonadati</taxon>
        <taxon>Pseudomonadota</taxon>
        <taxon>Alphaproteobacteria</taxon>
        <taxon>Acetobacterales</taxon>
        <taxon>Acidocellaceae</taxon>
        <taxon>Acidisoma</taxon>
    </lineage>
</organism>
<keyword evidence="5" id="KW-0408">Iron</keyword>
<dbReference type="PANTHER" id="PTHR43756">
    <property type="entry name" value="CHOLINE MONOOXYGENASE, CHLOROPLASTIC"/>
    <property type="match status" value="1"/>
</dbReference>
<evidence type="ECO:0000256" key="5">
    <source>
        <dbReference type="ARBA" id="ARBA00023004"/>
    </source>
</evidence>
<gene>
    <name evidence="9" type="ORF">ASILVAE211_23690</name>
</gene>
<dbReference type="CDD" id="cd03469">
    <property type="entry name" value="Rieske_RO_Alpha_N"/>
    <property type="match status" value="1"/>
</dbReference>
<comment type="cofactor">
    <cofactor evidence="1">
        <name>Fe cation</name>
        <dbReference type="ChEBI" id="CHEBI:24875"/>
    </cofactor>
</comment>
<keyword evidence="6" id="KW-0411">Iron-sulfur</keyword>
<dbReference type="EMBL" id="JAESVB010000026">
    <property type="protein sequence ID" value="MCB8878207.1"/>
    <property type="molecule type" value="Genomic_DNA"/>
</dbReference>
<dbReference type="PROSITE" id="PS51296">
    <property type="entry name" value="RIESKE"/>
    <property type="match status" value="1"/>
</dbReference>
<dbReference type="PROSITE" id="PS00570">
    <property type="entry name" value="RING_HYDROXYL_ALPHA"/>
    <property type="match status" value="1"/>
</dbReference>
<dbReference type="Pfam" id="PF00848">
    <property type="entry name" value="Ring_hydroxyl_A"/>
    <property type="match status" value="1"/>
</dbReference>
<evidence type="ECO:0000256" key="1">
    <source>
        <dbReference type="ARBA" id="ARBA00001962"/>
    </source>
</evidence>
<reference evidence="9" key="2">
    <citation type="submission" date="2021-01" db="EMBL/GenBank/DDBJ databases">
        <authorList>
            <person name="Mieszkin S."/>
            <person name="Pouder E."/>
            <person name="Alain K."/>
        </authorList>
    </citation>
    <scope>NUCLEOTIDE SEQUENCE</scope>
    <source>
        <strain evidence="9">HW T2.11</strain>
    </source>
</reference>
<proteinExistence type="predicted"/>
<dbReference type="Pfam" id="PF00355">
    <property type="entry name" value="Rieske"/>
    <property type="match status" value="1"/>
</dbReference>
<dbReference type="InterPro" id="IPR017941">
    <property type="entry name" value="Rieske_2Fe-2S"/>
</dbReference>
<comment type="caution">
    <text evidence="9">The sequence shown here is derived from an EMBL/GenBank/DDBJ whole genome shotgun (WGS) entry which is preliminary data.</text>
</comment>
<dbReference type="CDD" id="cd08884">
    <property type="entry name" value="RHO_alpha_C_GbcA-like"/>
    <property type="match status" value="1"/>
</dbReference>
<dbReference type="RefSeq" id="WP_227323853.1">
    <property type="nucleotide sequence ID" value="NZ_JAESVB010000026.1"/>
</dbReference>
<dbReference type="Proteomes" id="UP000708298">
    <property type="component" value="Unassembled WGS sequence"/>
</dbReference>
<evidence type="ECO:0000256" key="7">
    <source>
        <dbReference type="ARBA" id="ARBA00023027"/>
    </source>
</evidence>
<dbReference type="AlphaFoldDB" id="A0A964E1G4"/>
<dbReference type="InterPro" id="IPR015879">
    <property type="entry name" value="Ring_hydroxy_dOase_asu_C_dom"/>
</dbReference>
<dbReference type="InterPro" id="IPR036922">
    <property type="entry name" value="Rieske_2Fe-2S_sf"/>
</dbReference>
<dbReference type="GO" id="GO:0051213">
    <property type="term" value="F:dioxygenase activity"/>
    <property type="evidence" value="ECO:0007669"/>
    <property type="project" value="UniProtKB-KW"/>
</dbReference>
<dbReference type="GO" id="GO:0005506">
    <property type="term" value="F:iron ion binding"/>
    <property type="evidence" value="ECO:0007669"/>
    <property type="project" value="InterPro"/>
</dbReference>
<evidence type="ECO:0000256" key="6">
    <source>
        <dbReference type="ARBA" id="ARBA00023014"/>
    </source>
</evidence>
<evidence type="ECO:0000259" key="8">
    <source>
        <dbReference type="PROSITE" id="PS51296"/>
    </source>
</evidence>
<accession>A0A964E1G4</accession>
<keyword evidence="10" id="KW-1185">Reference proteome</keyword>
<dbReference type="Gene3D" id="3.90.380.10">
    <property type="entry name" value="Naphthalene 1,2-dioxygenase Alpha Subunit, Chain A, domain 1"/>
    <property type="match status" value="1"/>
</dbReference>
<dbReference type="GO" id="GO:0051537">
    <property type="term" value="F:2 iron, 2 sulfur cluster binding"/>
    <property type="evidence" value="ECO:0007669"/>
    <property type="project" value="UniProtKB-KW"/>
</dbReference>
<keyword evidence="9" id="KW-0223">Dioxygenase</keyword>
<dbReference type="InterPro" id="IPR015881">
    <property type="entry name" value="ARHD_Rieske_2Fe_2S"/>
</dbReference>
<evidence type="ECO:0000313" key="10">
    <source>
        <dbReference type="Proteomes" id="UP000708298"/>
    </source>
</evidence>
<keyword evidence="2" id="KW-0001">2Fe-2S</keyword>
<evidence type="ECO:0000256" key="2">
    <source>
        <dbReference type="ARBA" id="ARBA00022714"/>
    </source>
</evidence>
<keyword evidence="4" id="KW-0560">Oxidoreductase</keyword>
<dbReference type="Gene3D" id="2.102.10.10">
    <property type="entry name" value="Rieske [2Fe-2S] iron-sulphur domain"/>
    <property type="match status" value="1"/>
</dbReference>
<evidence type="ECO:0000256" key="3">
    <source>
        <dbReference type="ARBA" id="ARBA00022723"/>
    </source>
</evidence>
<protein>
    <submittedName>
        <fullName evidence="9">Aromatic ring-hydroxylating dioxygenase subunit alpha</fullName>
    </submittedName>
</protein>
<name>A0A964E1G4_9PROT</name>
<feature type="domain" description="Rieske" evidence="8">
    <location>
        <begin position="43"/>
        <end position="149"/>
    </location>
</feature>
<dbReference type="SUPFAM" id="SSF55961">
    <property type="entry name" value="Bet v1-like"/>
    <property type="match status" value="1"/>
</dbReference>